<feature type="domain" description="LysM" evidence="3">
    <location>
        <begin position="67"/>
        <end position="111"/>
    </location>
</feature>
<evidence type="ECO:0000313" key="4">
    <source>
        <dbReference type="EMBL" id="MFC2968348.1"/>
    </source>
</evidence>
<evidence type="ECO:0000256" key="1">
    <source>
        <dbReference type="SAM" id="MobiDB-lite"/>
    </source>
</evidence>
<reference evidence="5" key="1">
    <citation type="journal article" date="2019" name="Int. J. Syst. Evol. Microbiol.">
        <title>The Global Catalogue of Microorganisms (GCM) 10K type strain sequencing project: providing services to taxonomists for standard genome sequencing and annotation.</title>
        <authorList>
            <consortium name="The Broad Institute Genomics Platform"/>
            <consortium name="The Broad Institute Genome Sequencing Center for Infectious Disease"/>
            <person name="Wu L."/>
            <person name="Ma J."/>
        </authorList>
    </citation>
    <scope>NUCLEOTIDE SEQUENCE [LARGE SCALE GENOMIC DNA]</scope>
    <source>
        <strain evidence="5">KCTC 62192</strain>
    </source>
</reference>
<dbReference type="RefSeq" id="WP_377833048.1">
    <property type="nucleotide sequence ID" value="NZ_JBHRSK010000005.1"/>
</dbReference>
<dbReference type="SMART" id="SM00257">
    <property type="entry name" value="LysM"/>
    <property type="match status" value="2"/>
</dbReference>
<accession>A0ABV7AG45</accession>
<keyword evidence="5" id="KW-1185">Reference proteome</keyword>
<feature type="region of interest" description="Disordered" evidence="1">
    <location>
        <begin position="227"/>
        <end position="285"/>
    </location>
</feature>
<dbReference type="SUPFAM" id="SSF54106">
    <property type="entry name" value="LysM domain"/>
    <property type="match status" value="1"/>
</dbReference>
<dbReference type="PROSITE" id="PS51782">
    <property type="entry name" value="LYSM"/>
    <property type="match status" value="2"/>
</dbReference>
<organism evidence="4 5">
    <name type="scientific">Acidimangrovimonas pyrenivorans</name>
    <dbReference type="NCBI Taxonomy" id="2030798"/>
    <lineage>
        <taxon>Bacteria</taxon>
        <taxon>Pseudomonadati</taxon>
        <taxon>Pseudomonadota</taxon>
        <taxon>Alphaproteobacteria</taxon>
        <taxon>Rhodobacterales</taxon>
        <taxon>Paracoccaceae</taxon>
        <taxon>Acidimangrovimonas</taxon>
    </lineage>
</organism>
<proteinExistence type="predicted"/>
<name>A0ABV7AG45_9RHOB</name>
<keyword evidence="2" id="KW-0732">Signal</keyword>
<dbReference type="SUPFAM" id="SSF51261">
    <property type="entry name" value="Duplicated hybrid motif"/>
    <property type="match status" value="1"/>
</dbReference>
<dbReference type="CDD" id="cd00118">
    <property type="entry name" value="LysM"/>
    <property type="match status" value="2"/>
</dbReference>
<dbReference type="InterPro" id="IPR018392">
    <property type="entry name" value="LysM"/>
</dbReference>
<dbReference type="Pfam" id="PF01551">
    <property type="entry name" value="Peptidase_M23"/>
    <property type="match status" value="1"/>
</dbReference>
<sequence>MTFPRFPLTRPLLLCVALGALTACTDGYDWDLRSAGDGFDTTSAVQKAVARRPQPDDRGIISYPGYQVVIARQGDSVAAVADRIGVNSGELARFNGLTPDAALRGGEVLALPNRVSEPSAATGAAPGQVNITTLAEGAIDRASNGGTPAAESGVVKGQPAKTAAAKAQPADQPLRHKVRRGETAYSIARLYNVPVKALADWNGLGPDLGVREGQYLLIPVAKDGAAPAVPAKVTPPGRPTPAPEPPSAAQPLPADNPTPASKPSPKTPPSPDLGKTRTAASSSTFDMPLNGKIIRGFVKGKSDGIDIGAAAGSPVKAAGDGEVAAITQDVDRVPVIVVRHKDNLLTVYANIDNIKVKKGDKIKRGQTIATVRKGNPSFVHFEVRKGFDSVDPMPYLE</sequence>
<gene>
    <name evidence="4" type="ORF">ACFOES_09600</name>
</gene>
<evidence type="ECO:0000259" key="3">
    <source>
        <dbReference type="PROSITE" id="PS51782"/>
    </source>
</evidence>
<evidence type="ECO:0000256" key="2">
    <source>
        <dbReference type="SAM" id="SignalP"/>
    </source>
</evidence>
<dbReference type="InterPro" id="IPR050570">
    <property type="entry name" value="Cell_wall_metabolism_enzyme"/>
</dbReference>
<feature type="signal peptide" evidence="2">
    <location>
        <begin position="1"/>
        <end position="22"/>
    </location>
</feature>
<feature type="domain" description="LysM" evidence="3">
    <location>
        <begin position="174"/>
        <end position="218"/>
    </location>
</feature>
<dbReference type="Gene3D" id="2.70.70.10">
    <property type="entry name" value="Glucose Permease (Domain IIA)"/>
    <property type="match status" value="1"/>
</dbReference>
<dbReference type="PANTHER" id="PTHR21666">
    <property type="entry name" value="PEPTIDASE-RELATED"/>
    <property type="match status" value="1"/>
</dbReference>
<dbReference type="InterPro" id="IPR016047">
    <property type="entry name" value="M23ase_b-sheet_dom"/>
</dbReference>
<dbReference type="Gene3D" id="3.10.350.10">
    <property type="entry name" value="LysM domain"/>
    <property type="match status" value="2"/>
</dbReference>
<dbReference type="CDD" id="cd12797">
    <property type="entry name" value="M23_peptidase"/>
    <property type="match status" value="1"/>
</dbReference>
<dbReference type="Proteomes" id="UP001595443">
    <property type="component" value="Unassembled WGS sequence"/>
</dbReference>
<comment type="caution">
    <text evidence="4">The sequence shown here is derived from an EMBL/GenBank/DDBJ whole genome shotgun (WGS) entry which is preliminary data.</text>
</comment>
<feature type="chain" id="PRO_5046751829" evidence="2">
    <location>
        <begin position="23"/>
        <end position="397"/>
    </location>
</feature>
<dbReference type="EMBL" id="JBHRSK010000005">
    <property type="protein sequence ID" value="MFC2968348.1"/>
    <property type="molecule type" value="Genomic_DNA"/>
</dbReference>
<evidence type="ECO:0000313" key="5">
    <source>
        <dbReference type="Proteomes" id="UP001595443"/>
    </source>
</evidence>
<dbReference type="InterPro" id="IPR011055">
    <property type="entry name" value="Dup_hybrid_motif"/>
</dbReference>
<dbReference type="PROSITE" id="PS51257">
    <property type="entry name" value="PROKAR_LIPOPROTEIN"/>
    <property type="match status" value="1"/>
</dbReference>
<dbReference type="InterPro" id="IPR036779">
    <property type="entry name" value="LysM_dom_sf"/>
</dbReference>
<dbReference type="PANTHER" id="PTHR21666:SF270">
    <property type="entry name" value="MUREIN HYDROLASE ACTIVATOR ENVC"/>
    <property type="match status" value="1"/>
</dbReference>
<feature type="compositionally biased region" description="Pro residues" evidence="1">
    <location>
        <begin position="236"/>
        <end position="271"/>
    </location>
</feature>
<protein>
    <submittedName>
        <fullName evidence="4">Peptidoglycan DD-metalloendopeptidase family protein</fullName>
    </submittedName>
</protein>
<dbReference type="Pfam" id="PF01476">
    <property type="entry name" value="LysM"/>
    <property type="match status" value="2"/>
</dbReference>